<dbReference type="SUPFAM" id="SSF51110">
    <property type="entry name" value="alpha-D-mannose-specific plant lectins"/>
    <property type="match status" value="1"/>
</dbReference>
<dbReference type="InterPro" id="IPR051343">
    <property type="entry name" value="G-type_lectin_kinases/EP1-like"/>
</dbReference>
<sequence>MFGNMPTPFLLRLLLLLFLALATTSGGQSYSNITSDTVLTAGGSRQSWPSPSGDFAFCFFPADSNHFLLAIWFNYTSPKSVVWSANRNALLASGATVNLTADGRLSLRDENGTEAWTTPGGMNAVAASELLDCRMNLSIFHSGARVSFQSAISYKVKEFQLEDWIAVVELYGNDEANENRSDKDE</sequence>
<dbReference type="SMART" id="SM00108">
    <property type="entry name" value="B_lectin"/>
    <property type="match status" value="1"/>
</dbReference>
<dbReference type="InterPro" id="IPR036426">
    <property type="entry name" value="Bulb-type_lectin_dom_sf"/>
</dbReference>
<dbReference type="EMBL" id="JACMSC010000002">
    <property type="protein sequence ID" value="KAG6531416.1"/>
    <property type="molecule type" value="Genomic_DNA"/>
</dbReference>
<evidence type="ECO:0000313" key="5">
    <source>
        <dbReference type="Proteomes" id="UP000734854"/>
    </source>
</evidence>
<comment type="caution">
    <text evidence="4">The sequence shown here is derived from an EMBL/GenBank/DDBJ whole genome shotgun (WGS) entry which is preliminary data.</text>
</comment>
<dbReference type="Proteomes" id="UP000734854">
    <property type="component" value="Unassembled WGS sequence"/>
</dbReference>
<proteinExistence type="predicted"/>
<evidence type="ECO:0000256" key="2">
    <source>
        <dbReference type="SAM" id="SignalP"/>
    </source>
</evidence>
<feature type="chain" id="PRO_5035284683" description="Bulb-type lectin domain-containing protein" evidence="2">
    <location>
        <begin position="27"/>
        <end position="185"/>
    </location>
</feature>
<dbReference type="GO" id="GO:0051707">
    <property type="term" value="P:response to other organism"/>
    <property type="evidence" value="ECO:0007669"/>
    <property type="project" value="UniProtKB-ARBA"/>
</dbReference>
<evidence type="ECO:0000256" key="1">
    <source>
        <dbReference type="ARBA" id="ARBA00022729"/>
    </source>
</evidence>
<feature type="domain" description="Bulb-type lectin" evidence="3">
    <location>
        <begin position="30"/>
        <end position="152"/>
    </location>
</feature>
<accession>A0A8J5M1E4</accession>
<dbReference type="PANTHER" id="PTHR47976">
    <property type="entry name" value="G-TYPE LECTIN S-RECEPTOR-LIKE SERINE/THREONINE-PROTEIN KINASE SD2-5"/>
    <property type="match status" value="1"/>
</dbReference>
<keyword evidence="1 2" id="KW-0732">Signal</keyword>
<dbReference type="PROSITE" id="PS50927">
    <property type="entry name" value="BULB_LECTIN"/>
    <property type="match status" value="1"/>
</dbReference>
<dbReference type="Gene3D" id="2.90.10.10">
    <property type="entry name" value="Bulb-type lectin domain"/>
    <property type="match status" value="1"/>
</dbReference>
<organism evidence="4 5">
    <name type="scientific">Zingiber officinale</name>
    <name type="common">Ginger</name>
    <name type="synonym">Amomum zingiber</name>
    <dbReference type="NCBI Taxonomy" id="94328"/>
    <lineage>
        <taxon>Eukaryota</taxon>
        <taxon>Viridiplantae</taxon>
        <taxon>Streptophyta</taxon>
        <taxon>Embryophyta</taxon>
        <taxon>Tracheophyta</taxon>
        <taxon>Spermatophyta</taxon>
        <taxon>Magnoliopsida</taxon>
        <taxon>Liliopsida</taxon>
        <taxon>Zingiberales</taxon>
        <taxon>Zingiberaceae</taxon>
        <taxon>Zingiber</taxon>
    </lineage>
</organism>
<reference evidence="4 5" key="1">
    <citation type="submission" date="2020-08" db="EMBL/GenBank/DDBJ databases">
        <title>Plant Genome Project.</title>
        <authorList>
            <person name="Zhang R.-G."/>
        </authorList>
    </citation>
    <scope>NUCLEOTIDE SEQUENCE [LARGE SCALE GENOMIC DNA]</scope>
    <source>
        <tissue evidence="4">Rhizome</tissue>
    </source>
</reference>
<evidence type="ECO:0000313" key="4">
    <source>
        <dbReference type="EMBL" id="KAG6531416.1"/>
    </source>
</evidence>
<evidence type="ECO:0000259" key="3">
    <source>
        <dbReference type="PROSITE" id="PS50927"/>
    </source>
</evidence>
<gene>
    <name evidence="4" type="ORF">ZIOFF_005222</name>
</gene>
<dbReference type="AlphaFoldDB" id="A0A8J5M1E4"/>
<dbReference type="InterPro" id="IPR001480">
    <property type="entry name" value="Bulb-type_lectin_dom"/>
</dbReference>
<dbReference type="PANTHER" id="PTHR47976:SF108">
    <property type="entry name" value="G-TYPE LECTIN S-RECEPTOR-LIKE SERINE_THREONINE-PROTEIN KINASE LECRK1"/>
    <property type="match status" value="1"/>
</dbReference>
<name>A0A8J5M1E4_ZINOF</name>
<protein>
    <recommendedName>
        <fullName evidence="3">Bulb-type lectin domain-containing protein</fullName>
    </recommendedName>
</protein>
<keyword evidence="5" id="KW-1185">Reference proteome</keyword>
<feature type="signal peptide" evidence="2">
    <location>
        <begin position="1"/>
        <end position="26"/>
    </location>
</feature>